<dbReference type="PANTHER" id="PTHR40788:SF2">
    <property type="entry name" value="CLR5 DOMAIN-CONTAINING PROTEIN"/>
    <property type="match status" value="1"/>
</dbReference>
<evidence type="ECO:0000313" key="3">
    <source>
        <dbReference type="Proteomes" id="UP000481288"/>
    </source>
</evidence>
<protein>
    <submittedName>
        <fullName evidence="2">Uncharacterized protein</fullName>
    </submittedName>
</protein>
<keyword evidence="3" id="KW-1185">Reference proteome</keyword>
<organism evidence="2 3">
    <name type="scientific">Lachnellula cervina</name>
    <dbReference type="NCBI Taxonomy" id="1316786"/>
    <lineage>
        <taxon>Eukaryota</taxon>
        <taxon>Fungi</taxon>
        <taxon>Dikarya</taxon>
        <taxon>Ascomycota</taxon>
        <taxon>Pezizomycotina</taxon>
        <taxon>Leotiomycetes</taxon>
        <taxon>Helotiales</taxon>
        <taxon>Lachnaceae</taxon>
        <taxon>Lachnellula</taxon>
    </lineage>
</organism>
<evidence type="ECO:0000256" key="1">
    <source>
        <dbReference type="SAM" id="MobiDB-lite"/>
    </source>
</evidence>
<dbReference type="OrthoDB" id="2922289at2759"/>
<feature type="region of interest" description="Disordered" evidence="1">
    <location>
        <begin position="667"/>
        <end position="725"/>
    </location>
</feature>
<dbReference type="Proteomes" id="UP000481288">
    <property type="component" value="Unassembled WGS sequence"/>
</dbReference>
<proteinExistence type="predicted"/>
<gene>
    <name evidence="2" type="ORF">LCER1_G004612</name>
</gene>
<comment type="caution">
    <text evidence="2">The sequence shown here is derived from an EMBL/GenBank/DDBJ whole genome shotgun (WGS) entry which is preliminary data.</text>
</comment>
<sequence>MARDRTTPMSDQEYLETVKKMDYLGVKGYYNPKNIYPGSPFTPSSEPSPAEVRKQAKFGSERVLSDWNTLRKIVEKHSEVLEKRWVKKTRKKQKDLLLQAWPNMSPSHRPDFEAYRKENTGRHWRGLSKYQEAYKWPYINQHDLSTRSLMIFINSRARNPPSAFARADIDATRLGTVGHWIEEPAFLMKYTLFMDGETSETYGKLVSWEDDEDSALLMFSQRQFTPGDGLRVLELQERVYPFLVKCCELILHDLVESGSLYDDQFPIVQADAAASQTDSSTITEILPSLASISAEAPYRLPANLNLNLDRLSGIFAARLSAAEDHLWQMREDPGYFADTVIDWSEHRNDRLLDTMGNPHPTGPHTTDFWERVIRNAISDAYTGLETWSLLHKQVNRMLALKEKYKDKISYDSQLPEEYLVEVLKFKHLLVISCEDPLHNLKNIQSSPPLRHYFTREPQQPWTINMHIRPINELDPHFHQPWGLLLILWNEEQRKLFGVSNVIDAFEQIMQDPNEKRNLSPYMSHQFADLAIFTRALHEIEIYQPWAATFDDEHKKHTKDILKIFEDATFQIKYIDHMDQVLKGIVPLAMPGDRKFDYPVDKKRTKQSTETMRKAEANLDVFWGKFDSNWRRLAGKNIDNCMGDHSPRHKGQEIQRTAPWVEPIKALKPAAESIPKEPKAWTEGKEDKLPVRSKQKVKTKGVGQSLDAEEPAAEAPGAQPDTQPTFKVDKSSMKVFNTMFFMPGQTGGPGEIPWIEFLRAMANTGFTSQKLYGSIWQFTPTKLDVERSIQFHEPHPAVKIRFTHARRMGRRLTRAYGWHGGMFELE</sequence>
<name>A0A7D8UY63_9HELO</name>
<dbReference type="AlphaFoldDB" id="A0A7D8UY63"/>
<reference evidence="2 3" key="1">
    <citation type="submission" date="2018-05" db="EMBL/GenBank/DDBJ databases">
        <title>Whole genome sequencing for identification of molecular markers to develop diagnostic detection tools for the regulated plant pathogen Lachnellula willkommii.</title>
        <authorList>
            <person name="Giroux E."/>
            <person name="Bilodeau G."/>
        </authorList>
    </citation>
    <scope>NUCLEOTIDE SEQUENCE [LARGE SCALE GENOMIC DNA]</scope>
    <source>
        <strain evidence="2 3">CBS 625.97</strain>
    </source>
</reference>
<evidence type="ECO:0000313" key="2">
    <source>
        <dbReference type="EMBL" id="TVY52364.1"/>
    </source>
</evidence>
<dbReference type="PANTHER" id="PTHR40788">
    <property type="entry name" value="CLR5 DOMAIN-CONTAINING PROTEIN-RELATED"/>
    <property type="match status" value="1"/>
</dbReference>
<accession>A0A7D8UY63</accession>
<dbReference type="EMBL" id="QGMG01000624">
    <property type="protein sequence ID" value="TVY52364.1"/>
    <property type="molecule type" value="Genomic_DNA"/>
</dbReference>
<feature type="compositionally biased region" description="Basic and acidic residues" evidence="1">
    <location>
        <begin position="673"/>
        <end position="689"/>
    </location>
</feature>